<reference evidence="3 4" key="3">
    <citation type="journal article" date="2020" name="BMC Genomics">
        <title>Intraspecific diversification of the crop wild relative Brassica cretica Lam. using demographic model selection.</title>
        <authorList>
            <person name="Kioukis A."/>
            <person name="Michalopoulou V.A."/>
            <person name="Briers L."/>
            <person name="Pirintsos S."/>
            <person name="Studholme D.J."/>
            <person name="Pavlidis P."/>
            <person name="Sarris P.F."/>
        </authorList>
    </citation>
    <scope>NUCLEOTIDE SEQUENCE [LARGE SCALE GENOMIC DNA]</scope>
    <source>
        <strain evidence="4">cv. PFS-1207/04</strain>
        <strain evidence="3">PFS-1207/04</strain>
    </source>
</reference>
<protein>
    <submittedName>
        <fullName evidence="2">Uncharacterized protein</fullName>
    </submittedName>
</protein>
<keyword evidence="4" id="KW-1185">Reference proteome</keyword>
<comment type="caution">
    <text evidence="2">The sequence shown here is derived from an EMBL/GenBank/DDBJ whole genome shotgun (WGS) entry which is preliminary data.</text>
</comment>
<dbReference type="EMBL" id="QGKV02001507">
    <property type="protein sequence ID" value="KAF3531176.1"/>
    <property type="molecule type" value="Genomic_DNA"/>
</dbReference>
<evidence type="ECO:0000256" key="1">
    <source>
        <dbReference type="SAM" id="MobiDB-lite"/>
    </source>
</evidence>
<gene>
    <name evidence="3" type="ORF">DY000_02038235</name>
    <name evidence="2" type="ORF">F2Q70_00010040</name>
</gene>
<reference evidence="3" key="2">
    <citation type="submission" date="2019-12" db="EMBL/GenBank/DDBJ databases">
        <authorList>
            <person name="Studholme D.J."/>
            <person name="Sarris P."/>
        </authorList>
    </citation>
    <scope>NUCLEOTIDE SEQUENCE</scope>
    <source>
        <strain evidence="3">PFS-1207/04</strain>
        <tissue evidence="3">Leaf</tissue>
    </source>
</reference>
<reference evidence="2" key="1">
    <citation type="submission" date="2019-12" db="EMBL/GenBank/DDBJ databases">
        <title>Genome sequencing and annotation of Brassica cretica.</title>
        <authorList>
            <person name="Studholme D.J."/>
            <person name="Sarris P.F."/>
        </authorList>
    </citation>
    <scope>NUCLEOTIDE SEQUENCE</scope>
    <source>
        <strain evidence="2">PFS-102/07</strain>
        <tissue evidence="2">Leaf</tissue>
    </source>
</reference>
<organism evidence="2">
    <name type="scientific">Brassica cretica</name>
    <name type="common">Mustard</name>
    <dbReference type="NCBI Taxonomy" id="69181"/>
    <lineage>
        <taxon>Eukaryota</taxon>
        <taxon>Viridiplantae</taxon>
        <taxon>Streptophyta</taxon>
        <taxon>Embryophyta</taxon>
        <taxon>Tracheophyta</taxon>
        <taxon>Spermatophyta</taxon>
        <taxon>Magnoliopsida</taxon>
        <taxon>eudicotyledons</taxon>
        <taxon>Gunneridae</taxon>
        <taxon>Pentapetalae</taxon>
        <taxon>rosids</taxon>
        <taxon>malvids</taxon>
        <taxon>Brassicales</taxon>
        <taxon>Brassicaceae</taxon>
        <taxon>Brassiceae</taxon>
        <taxon>Brassica</taxon>
    </lineage>
</organism>
<dbReference type="EMBL" id="QGKY02000089">
    <property type="protein sequence ID" value="KAF2616103.1"/>
    <property type="molecule type" value="Genomic_DNA"/>
</dbReference>
<accession>A0A8S9MG88</accession>
<sequence length="51" mass="5738">MSKSLSISAFHTSPKTSVSTSNFGSLDIIRRGQLFRRGGRRNHWKQVAVFS</sequence>
<dbReference type="Proteomes" id="UP000266723">
    <property type="component" value="Unassembled WGS sequence"/>
</dbReference>
<evidence type="ECO:0000313" key="3">
    <source>
        <dbReference type="EMBL" id="KAF3531176.1"/>
    </source>
</evidence>
<feature type="region of interest" description="Disordered" evidence="1">
    <location>
        <begin position="1"/>
        <end position="21"/>
    </location>
</feature>
<evidence type="ECO:0000313" key="2">
    <source>
        <dbReference type="EMBL" id="KAF2616103.1"/>
    </source>
</evidence>
<evidence type="ECO:0000313" key="4">
    <source>
        <dbReference type="Proteomes" id="UP000266723"/>
    </source>
</evidence>
<proteinExistence type="predicted"/>
<dbReference type="AlphaFoldDB" id="A0A8S9MG88"/>
<name>A0A8S9MG88_BRACR</name>